<name>A0ABY4QKQ4_9MYCO</name>
<dbReference type="EMBL" id="CP097320">
    <property type="protein sequence ID" value="UQX11057.1"/>
    <property type="molecule type" value="Genomic_DNA"/>
</dbReference>
<accession>A0ABY4QKQ4</accession>
<keyword evidence="2" id="KW-1185">Reference proteome</keyword>
<evidence type="ECO:0000313" key="2">
    <source>
        <dbReference type="Proteomes" id="UP001056610"/>
    </source>
</evidence>
<proteinExistence type="predicted"/>
<sequence length="120" mass="12374">MAEQAGQSVRAIAEGQAALSRQHGAAADADCALTEAVASAHAATVEGVRRLDAIAAEIDRAVANQTAIGLDTAIGAREFQRFLIAKQREILAVVTAARELAAAKKAAFEKLAAQYTISTG</sequence>
<reference evidence="1" key="1">
    <citation type="submission" date="2022-05" db="EMBL/GenBank/DDBJ databases">
        <title>A methanotrophic Mycobacterium dominates a cave microbial ecosystem.</title>
        <authorList>
            <person name="Van Spanning R.J.M."/>
            <person name="Guan Q."/>
            <person name="Melkonian C."/>
            <person name="Gallant J."/>
            <person name="Polerecky L."/>
            <person name="Flot J.-F."/>
            <person name="Brandt B.W."/>
            <person name="Braster M."/>
            <person name="Iturbe Espinoza P."/>
            <person name="Aerts J."/>
            <person name="Meima-Franke M."/>
            <person name="Piersma S.R."/>
            <person name="Bunduc C."/>
            <person name="Ummels R."/>
            <person name="Pain A."/>
            <person name="Fleming E.J."/>
            <person name="van der Wel N."/>
            <person name="Gherman V.D."/>
            <person name="Sarbu S.M."/>
            <person name="Bodelier P.L.E."/>
            <person name="Bitter W."/>
        </authorList>
    </citation>
    <scope>NUCLEOTIDE SEQUENCE</scope>
    <source>
        <strain evidence="1">Sulfur Cave</strain>
    </source>
</reference>
<dbReference type="Proteomes" id="UP001056610">
    <property type="component" value="Chromosome"/>
</dbReference>
<protein>
    <submittedName>
        <fullName evidence="1">DUF4226 domain-containing protein</fullName>
    </submittedName>
</protein>
<gene>
    <name evidence="1" type="ORF">M5I08_00170</name>
</gene>
<organism evidence="1 2">
    <name type="scientific">Candidatus Mycobacterium methanotrophicum</name>
    <dbReference type="NCBI Taxonomy" id="2943498"/>
    <lineage>
        <taxon>Bacteria</taxon>
        <taxon>Bacillati</taxon>
        <taxon>Actinomycetota</taxon>
        <taxon>Actinomycetes</taxon>
        <taxon>Mycobacteriales</taxon>
        <taxon>Mycobacteriaceae</taxon>
        <taxon>Mycobacterium</taxon>
    </lineage>
</organism>
<dbReference type="Pfam" id="PF10774">
    <property type="entry name" value="DUF4226"/>
    <property type="match status" value="1"/>
</dbReference>
<evidence type="ECO:0000313" key="1">
    <source>
        <dbReference type="EMBL" id="UQX11057.1"/>
    </source>
</evidence>
<dbReference type="InterPro" id="IPR019710">
    <property type="entry name" value="DUF4226"/>
</dbReference>
<dbReference type="RefSeq" id="WP_219068964.1">
    <property type="nucleotide sequence ID" value="NZ_CAJUXY010000046.1"/>
</dbReference>